<feature type="compositionally biased region" description="Basic and acidic residues" evidence="1">
    <location>
        <begin position="194"/>
        <end position="204"/>
    </location>
</feature>
<dbReference type="RefSeq" id="WP_038235329.1">
    <property type="nucleotide sequence ID" value="NZ_RCNR01000017.1"/>
</dbReference>
<dbReference type="AlphaFoldDB" id="A0A7X2ZTY3"/>
<dbReference type="Proteomes" id="UP000540519">
    <property type="component" value="Unassembled WGS sequence"/>
</dbReference>
<feature type="region of interest" description="Disordered" evidence="1">
    <location>
        <begin position="136"/>
        <end position="227"/>
    </location>
</feature>
<keyword evidence="2" id="KW-0472">Membrane</keyword>
<proteinExistence type="predicted"/>
<keyword evidence="2" id="KW-0812">Transmembrane</keyword>
<evidence type="ECO:0000256" key="1">
    <source>
        <dbReference type="SAM" id="MobiDB-lite"/>
    </source>
</evidence>
<evidence type="ECO:0000256" key="2">
    <source>
        <dbReference type="SAM" id="Phobius"/>
    </source>
</evidence>
<feature type="compositionally biased region" description="Gly residues" evidence="1">
    <location>
        <begin position="217"/>
        <end position="227"/>
    </location>
</feature>
<reference evidence="3 4" key="1">
    <citation type="journal article" date="2019" name="Mar. Drugs">
        <title>Comparative Genomics and CAZyme Genome Repertoires of Marine Zobellia amurskyensis KMM 3526(T) and Zobellia laminariae KMM 3676(T).</title>
        <authorList>
            <person name="Chernysheva N."/>
            <person name="Bystritskaya E."/>
            <person name="Stenkova A."/>
            <person name="Golovkin I."/>
            <person name="Nedashkovskaya O."/>
            <person name="Isaeva M."/>
        </authorList>
    </citation>
    <scope>NUCLEOTIDE SEQUENCE [LARGE SCALE GENOMIC DNA]</scope>
    <source>
        <strain evidence="3 4">KMM 3526</strain>
    </source>
</reference>
<feature type="region of interest" description="Disordered" evidence="1">
    <location>
        <begin position="57"/>
        <end position="80"/>
    </location>
</feature>
<feature type="transmembrane region" description="Helical" evidence="2">
    <location>
        <begin position="12"/>
        <end position="32"/>
    </location>
</feature>
<name>A0A7X2ZTY3_9FLAO</name>
<keyword evidence="4" id="KW-1185">Reference proteome</keyword>
<feature type="compositionally biased region" description="Basic and acidic residues" evidence="1">
    <location>
        <begin position="136"/>
        <end position="169"/>
    </location>
</feature>
<comment type="caution">
    <text evidence="3">The sequence shown here is derived from an EMBL/GenBank/DDBJ whole genome shotgun (WGS) entry which is preliminary data.</text>
</comment>
<dbReference type="OrthoDB" id="676306at2"/>
<keyword evidence="2" id="KW-1133">Transmembrane helix</keyword>
<gene>
    <name evidence="3" type="ORF">D9O36_10880</name>
</gene>
<organism evidence="3 4">
    <name type="scientific">Zobellia amurskyensis</name>
    <dbReference type="NCBI Taxonomy" id="248905"/>
    <lineage>
        <taxon>Bacteria</taxon>
        <taxon>Pseudomonadati</taxon>
        <taxon>Bacteroidota</taxon>
        <taxon>Flavobacteriia</taxon>
        <taxon>Flavobacteriales</taxon>
        <taxon>Flavobacteriaceae</taxon>
        <taxon>Zobellia</taxon>
    </lineage>
</organism>
<dbReference type="EMBL" id="RCNR01000017">
    <property type="protein sequence ID" value="MUH36343.1"/>
    <property type="molecule type" value="Genomic_DNA"/>
</dbReference>
<evidence type="ECO:0000313" key="4">
    <source>
        <dbReference type="Proteomes" id="UP000540519"/>
    </source>
</evidence>
<accession>A0A7X2ZTY3</accession>
<sequence>MSFLDTRHKKKSFTLTTFLLSVLLLVLFYIGLTYMDPPIENGISVNFGTTNFGSGNVQPKEKIRSEPLDTPPVEPSQQEEVVEEVEEVAEDVPEEVVAKEAPAEKVLTQENEESIKIKKAEEAKKKAEEAEKAAKKKAEDAQKKAKAEAAKKAQEKKAAEEKARKEQEAKKKKLDALIGGISKSDGNASGSEGDDNRAGDKGQPDGDPYATSYYGSPGSGSGTGGYGLNGRSLVGKGQVKQQCNEEGRVVVKIIVDRNGNVVSATPGVKGTTNNSPCLLEPAKKTAFKHKWNLDSNAPSQQVGFVVVNFKLGE</sequence>
<evidence type="ECO:0000313" key="3">
    <source>
        <dbReference type="EMBL" id="MUH36343.1"/>
    </source>
</evidence>
<protein>
    <submittedName>
        <fullName evidence="3">Energy transducer TonB</fullName>
    </submittedName>
</protein>